<evidence type="ECO:0000256" key="2">
    <source>
        <dbReference type="SAM" id="SignalP"/>
    </source>
</evidence>
<reference evidence="3" key="2">
    <citation type="journal article" date="2015" name="Data Brief">
        <title>Shoot transcriptome of the giant reed, Arundo donax.</title>
        <authorList>
            <person name="Barrero R.A."/>
            <person name="Guerrero F.D."/>
            <person name="Moolhuijzen P."/>
            <person name="Goolsby J.A."/>
            <person name="Tidwell J."/>
            <person name="Bellgard S.E."/>
            <person name="Bellgard M.I."/>
        </authorList>
    </citation>
    <scope>NUCLEOTIDE SEQUENCE</scope>
    <source>
        <tissue evidence="3">Shoot tissue taken approximately 20 cm above the soil surface</tissue>
    </source>
</reference>
<feature type="chain" id="PRO_5002048099" description="Secreted protein" evidence="2">
    <location>
        <begin position="31"/>
        <end position="92"/>
    </location>
</feature>
<feature type="region of interest" description="Disordered" evidence="1">
    <location>
        <begin position="66"/>
        <end position="92"/>
    </location>
</feature>
<evidence type="ECO:0000313" key="3">
    <source>
        <dbReference type="EMBL" id="JAE29083.1"/>
    </source>
</evidence>
<protein>
    <recommendedName>
        <fullName evidence="4">Secreted protein</fullName>
    </recommendedName>
</protein>
<sequence>MWPDRVGSRLMPSNDSSILLLVFFFRASVAAPNPALSLRITCRRLLSCTGEQGFHDPSIPKAAALPALSAPRGRGSGGRPGLAPARCGSGRS</sequence>
<evidence type="ECO:0008006" key="4">
    <source>
        <dbReference type="Google" id="ProtNLM"/>
    </source>
</evidence>
<reference evidence="3" key="1">
    <citation type="submission" date="2014-09" db="EMBL/GenBank/DDBJ databases">
        <authorList>
            <person name="Magalhaes I.L.F."/>
            <person name="Oliveira U."/>
            <person name="Santos F.R."/>
            <person name="Vidigal T.H.D.A."/>
            <person name="Brescovit A.D."/>
            <person name="Santos A.J."/>
        </authorList>
    </citation>
    <scope>NUCLEOTIDE SEQUENCE</scope>
    <source>
        <tissue evidence="3">Shoot tissue taken approximately 20 cm above the soil surface</tissue>
    </source>
</reference>
<evidence type="ECO:0000256" key="1">
    <source>
        <dbReference type="SAM" id="MobiDB-lite"/>
    </source>
</evidence>
<accession>A0A0A9H881</accession>
<dbReference type="EMBL" id="GBRH01168813">
    <property type="protein sequence ID" value="JAE29083.1"/>
    <property type="molecule type" value="Transcribed_RNA"/>
</dbReference>
<name>A0A0A9H881_ARUDO</name>
<organism evidence="3">
    <name type="scientific">Arundo donax</name>
    <name type="common">Giant reed</name>
    <name type="synonym">Donax arundinaceus</name>
    <dbReference type="NCBI Taxonomy" id="35708"/>
    <lineage>
        <taxon>Eukaryota</taxon>
        <taxon>Viridiplantae</taxon>
        <taxon>Streptophyta</taxon>
        <taxon>Embryophyta</taxon>
        <taxon>Tracheophyta</taxon>
        <taxon>Spermatophyta</taxon>
        <taxon>Magnoliopsida</taxon>
        <taxon>Liliopsida</taxon>
        <taxon>Poales</taxon>
        <taxon>Poaceae</taxon>
        <taxon>PACMAD clade</taxon>
        <taxon>Arundinoideae</taxon>
        <taxon>Arundineae</taxon>
        <taxon>Arundo</taxon>
    </lineage>
</organism>
<proteinExistence type="predicted"/>
<keyword evidence="2" id="KW-0732">Signal</keyword>
<dbReference type="AlphaFoldDB" id="A0A0A9H881"/>
<feature type="signal peptide" evidence="2">
    <location>
        <begin position="1"/>
        <end position="30"/>
    </location>
</feature>